<dbReference type="GO" id="GO:0005524">
    <property type="term" value="F:ATP binding"/>
    <property type="evidence" value="ECO:0007669"/>
    <property type="project" value="InterPro"/>
</dbReference>
<evidence type="ECO:0000313" key="2">
    <source>
        <dbReference type="EMBL" id="EAA20008.1"/>
    </source>
</evidence>
<sequence>MSKSDIWSLGSLLYEMITNENLFNYYNFIYIKIYEKNELLNELINKKIKTRFKELKYFFNFFFQFDLKKRKDIYEIYQESVKIYNFYSNKLKNKEKILKKHNFNMN</sequence>
<dbReference type="SUPFAM" id="SSF56112">
    <property type="entry name" value="Protein kinase-like (PK-like)"/>
    <property type="match status" value="1"/>
</dbReference>
<keyword evidence="3" id="KW-1185">Reference proteome</keyword>
<dbReference type="PROSITE" id="PS50011">
    <property type="entry name" value="PROTEIN_KINASE_DOM"/>
    <property type="match status" value="1"/>
</dbReference>
<dbReference type="Gene3D" id="1.10.510.10">
    <property type="entry name" value="Transferase(Phosphotransferase) domain 1"/>
    <property type="match status" value="1"/>
</dbReference>
<evidence type="ECO:0000313" key="3">
    <source>
        <dbReference type="Proteomes" id="UP000008553"/>
    </source>
</evidence>
<dbReference type="InterPro" id="IPR000719">
    <property type="entry name" value="Prot_kinase_dom"/>
</dbReference>
<dbReference type="InParanoid" id="Q7R7Q5"/>
<dbReference type="AlphaFoldDB" id="Q7R7Q5"/>
<gene>
    <name evidence="2" type="ORF">PY07526</name>
</gene>
<dbReference type="Proteomes" id="UP000008553">
    <property type="component" value="Unassembled WGS sequence"/>
</dbReference>
<dbReference type="GO" id="GO:0004672">
    <property type="term" value="F:protein kinase activity"/>
    <property type="evidence" value="ECO:0007669"/>
    <property type="project" value="InterPro"/>
</dbReference>
<evidence type="ECO:0000259" key="1">
    <source>
        <dbReference type="PROSITE" id="PS50011"/>
    </source>
</evidence>
<accession>Q7R7Q5</accession>
<feature type="domain" description="Protein kinase" evidence="1">
    <location>
        <begin position="1"/>
        <end position="87"/>
    </location>
</feature>
<dbReference type="PaxDb" id="73239-Q7R7Q5"/>
<protein>
    <recommendedName>
        <fullName evidence="1">Protein kinase domain-containing protein</fullName>
    </recommendedName>
</protein>
<name>Q7R7Q5_PLAYO</name>
<proteinExistence type="predicted"/>
<reference evidence="2 3" key="1">
    <citation type="journal article" date="2002" name="Nature">
        <title>Genome sequence and comparative analysis of the model rodent malaria parasite Plasmodium yoelii yoelii.</title>
        <authorList>
            <person name="Carlton J.M."/>
            <person name="Angiuoli S.V."/>
            <person name="Suh B.B."/>
            <person name="Kooij T.W."/>
            <person name="Pertea M."/>
            <person name="Silva J.C."/>
            <person name="Ermolaeva M.D."/>
            <person name="Allen J.E."/>
            <person name="Selengut J.D."/>
            <person name="Koo H.L."/>
            <person name="Peterson J.D."/>
            <person name="Pop M."/>
            <person name="Kosack D.S."/>
            <person name="Shumway M.F."/>
            <person name="Bidwell S.L."/>
            <person name="Shallom S.J."/>
            <person name="van Aken S.E."/>
            <person name="Riedmuller S.B."/>
            <person name="Feldblyum T.V."/>
            <person name="Cho J.K."/>
            <person name="Quackenbush J."/>
            <person name="Sedegah M."/>
            <person name="Shoaibi A."/>
            <person name="Cummings L.M."/>
            <person name="Florens L."/>
            <person name="Yates J.R."/>
            <person name="Raine J.D."/>
            <person name="Sinden R.E."/>
            <person name="Harris M.A."/>
            <person name="Cunningham D.A."/>
            <person name="Preiser P.R."/>
            <person name="Bergman L.W."/>
            <person name="Vaidya A.B."/>
            <person name="van Lin L.H."/>
            <person name="Janse C.J."/>
            <person name="Waters A.P."/>
            <person name="Smith H.O."/>
            <person name="White O.R."/>
            <person name="Salzberg S.L."/>
            <person name="Venter J.C."/>
            <person name="Fraser C.M."/>
            <person name="Hoffman S.L."/>
            <person name="Gardner M.J."/>
            <person name="Carucci D.J."/>
        </authorList>
    </citation>
    <scope>NUCLEOTIDE SEQUENCE [LARGE SCALE GENOMIC DNA]</scope>
    <source>
        <strain evidence="2 3">17XNL</strain>
    </source>
</reference>
<organism evidence="2 3">
    <name type="scientific">Plasmodium yoelii yoelii</name>
    <dbReference type="NCBI Taxonomy" id="73239"/>
    <lineage>
        <taxon>Eukaryota</taxon>
        <taxon>Sar</taxon>
        <taxon>Alveolata</taxon>
        <taxon>Apicomplexa</taxon>
        <taxon>Aconoidasida</taxon>
        <taxon>Haemosporida</taxon>
        <taxon>Plasmodiidae</taxon>
        <taxon>Plasmodium</taxon>
        <taxon>Plasmodium (Vinckeia)</taxon>
    </lineage>
</organism>
<dbReference type="InterPro" id="IPR011009">
    <property type="entry name" value="Kinase-like_dom_sf"/>
</dbReference>
<dbReference type="EMBL" id="AABL01002789">
    <property type="protein sequence ID" value="EAA20008.1"/>
    <property type="molecule type" value="Genomic_DNA"/>
</dbReference>
<comment type="caution">
    <text evidence="2">The sequence shown here is derived from an EMBL/GenBank/DDBJ whole genome shotgun (WGS) entry which is preliminary data.</text>
</comment>